<sequence length="295" mass="33301">MHSYVGRFAPSPSGPLHFGSLVCALISFLHARQAKGQWLVRIEDVDTTRVKAGADQIILSQIIAHGMYWDGNIIYQTNRQDAYQNAVDILHKKQLIYACSCSRQAIKSKAKYYTGTCRDLHLPFKNNAIRIINTCHDCRFQDLNLGEVLVDPLFCNEDLCIQRKDGLFAYNLAVVVDDIKQNITHVVRGADLIDTTLQQRHLYYVLGENCPKYLHLPTICSEDGKKLSKQNHATAIENRRASKNLVDALTVIGMSSNSLSEKMTVEELIHWALAHWSPSLLAKRREILISAINTV</sequence>
<dbReference type="GO" id="GO:0008270">
    <property type="term" value="F:zinc ion binding"/>
    <property type="evidence" value="ECO:0007669"/>
    <property type="project" value="InterPro"/>
</dbReference>
<keyword evidence="1 7" id="KW-0436">Ligase</keyword>
<evidence type="ECO:0000256" key="5">
    <source>
        <dbReference type="ARBA" id="ARBA00022840"/>
    </source>
</evidence>
<keyword evidence="10" id="KW-1185">Reference proteome</keyword>
<evidence type="ECO:0000256" key="6">
    <source>
        <dbReference type="ARBA" id="ARBA00023146"/>
    </source>
</evidence>
<feature type="domain" description="Glutamyl/glutaminyl-tRNA synthetase class Ib catalytic" evidence="8">
    <location>
        <begin position="7"/>
        <end position="272"/>
    </location>
</feature>
<dbReference type="PANTHER" id="PTHR43311">
    <property type="entry name" value="GLUTAMATE--TRNA LIGASE"/>
    <property type="match status" value="1"/>
</dbReference>
<organism evidence="9 10">
    <name type="scientific">Brumicola pallidula DSM 14239 = ACAM 615</name>
    <dbReference type="NCBI Taxonomy" id="1121922"/>
    <lineage>
        <taxon>Bacteria</taxon>
        <taxon>Pseudomonadati</taxon>
        <taxon>Pseudomonadota</taxon>
        <taxon>Gammaproteobacteria</taxon>
        <taxon>Alteromonadales</taxon>
        <taxon>Alteromonadaceae</taxon>
        <taxon>Brumicola</taxon>
    </lineage>
</organism>
<dbReference type="EC" id="6.1.1.-" evidence="9"/>
<name>K7A374_9ALTE</name>
<dbReference type="PANTHER" id="PTHR43311:SF1">
    <property type="entry name" value="GLUTAMYL-Q TRNA(ASP) SYNTHETASE"/>
    <property type="match status" value="1"/>
</dbReference>
<dbReference type="GO" id="GO:0006400">
    <property type="term" value="P:tRNA modification"/>
    <property type="evidence" value="ECO:0007669"/>
    <property type="project" value="InterPro"/>
</dbReference>
<evidence type="ECO:0000259" key="8">
    <source>
        <dbReference type="Pfam" id="PF00749"/>
    </source>
</evidence>
<keyword evidence="6 7" id="KW-0030">Aminoacyl-tRNA synthetase</keyword>
<dbReference type="GO" id="GO:0006424">
    <property type="term" value="P:glutamyl-tRNA aminoacylation"/>
    <property type="evidence" value="ECO:0007669"/>
    <property type="project" value="InterPro"/>
</dbReference>
<dbReference type="InterPro" id="IPR022380">
    <property type="entry name" value="Glu-Q_tRNA(Asp)_Synthase"/>
</dbReference>
<keyword evidence="2" id="KW-0479">Metal-binding</keyword>
<keyword evidence="7" id="KW-0648">Protein biosynthesis</keyword>
<dbReference type="InterPro" id="IPR049940">
    <property type="entry name" value="GluQ/Sye"/>
</dbReference>
<evidence type="ECO:0000256" key="1">
    <source>
        <dbReference type="ARBA" id="ARBA00022598"/>
    </source>
</evidence>
<evidence type="ECO:0000313" key="9">
    <source>
        <dbReference type="EMBL" id="GAC29945.1"/>
    </source>
</evidence>
<evidence type="ECO:0000256" key="2">
    <source>
        <dbReference type="ARBA" id="ARBA00022723"/>
    </source>
</evidence>
<dbReference type="EMBL" id="BAEQ01000051">
    <property type="protein sequence ID" value="GAC29945.1"/>
    <property type="molecule type" value="Genomic_DNA"/>
</dbReference>
<gene>
    <name evidence="9" type="primary">gluQ</name>
    <name evidence="9" type="ORF">GPAL_3094</name>
</gene>
<keyword evidence="3 7" id="KW-0547">Nucleotide-binding</keyword>
<accession>K7A374</accession>
<dbReference type="STRING" id="1121922.GCA_000428905_01203"/>
<keyword evidence="4" id="KW-0862">Zinc</keyword>
<dbReference type="SUPFAM" id="SSF52374">
    <property type="entry name" value="Nucleotidylyl transferase"/>
    <property type="match status" value="1"/>
</dbReference>
<dbReference type="AlphaFoldDB" id="K7A374"/>
<reference evidence="10" key="1">
    <citation type="journal article" date="2014" name="Environ. Microbiol.">
        <title>Comparative genomics of the marine bacterial genus Glaciecola reveals the high degree of genomic diversity and genomic characteristic for cold adaptation.</title>
        <authorList>
            <person name="Qin Q.L."/>
            <person name="Xie B.B."/>
            <person name="Yu Y."/>
            <person name="Shu Y.L."/>
            <person name="Rong J.C."/>
            <person name="Zhang Y.J."/>
            <person name="Zhao D.L."/>
            <person name="Chen X.L."/>
            <person name="Zhang X.Y."/>
            <person name="Chen B."/>
            <person name="Zhou B.C."/>
            <person name="Zhang Y.Z."/>
        </authorList>
    </citation>
    <scope>NUCLEOTIDE SEQUENCE [LARGE SCALE GENOMIC DNA]</scope>
    <source>
        <strain evidence="10">ACAM 615</strain>
    </source>
</reference>
<dbReference type="PRINTS" id="PR00987">
    <property type="entry name" value="TRNASYNTHGLU"/>
</dbReference>
<dbReference type="OrthoDB" id="9807503at2"/>
<protein>
    <submittedName>
        <fullName evidence="9">Glutamyl-Q tRNA(Asp) synthetase</fullName>
        <ecNumber evidence="9">6.1.1.-</ecNumber>
    </submittedName>
</protein>
<proteinExistence type="inferred from homology"/>
<dbReference type="GO" id="GO:0005524">
    <property type="term" value="F:ATP binding"/>
    <property type="evidence" value="ECO:0007669"/>
    <property type="project" value="UniProtKB-KW"/>
</dbReference>
<dbReference type="NCBIfam" id="NF004314">
    <property type="entry name" value="PRK05710.1-3"/>
    <property type="match status" value="1"/>
</dbReference>
<dbReference type="GO" id="GO:0005829">
    <property type="term" value="C:cytosol"/>
    <property type="evidence" value="ECO:0007669"/>
    <property type="project" value="TreeGrafter"/>
</dbReference>
<evidence type="ECO:0000256" key="3">
    <source>
        <dbReference type="ARBA" id="ARBA00022741"/>
    </source>
</evidence>
<dbReference type="Gene3D" id="3.40.50.620">
    <property type="entry name" value="HUPs"/>
    <property type="match status" value="1"/>
</dbReference>
<evidence type="ECO:0000256" key="4">
    <source>
        <dbReference type="ARBA" id="ARBA00022833"/>
    </source>
</evidence>
<comment type="similarity">
    <text evidence="7">Belongs to the class-I aminoacyl-tRNA synthetase family.</text>
</comment>
<dbReference type="Pfam" id="PF00749">
    <property type="entry name" value="tRNA-synt_1c"/>
    <property type="match status" value="1"/>
</dbReference>
<comment type="caution">
    <text evidence="9">The sequence shown here is derived from an EMBL/GenBank/DDBJ whole genome shotgun (WGS) entry which is preliminary data.</text>
</comment>
<dbReference type="Proteomes" id="UP000006251">
    <property type="component" value="Unassembled WGS sequence"/>
</dbReference>
<dbReference type="InterPro" id="IPR020058">
    <property type="entry name" value="Glu/Gln-tRNA-synth_Ib_cat-dom"/>
</dbReference>
<dbReference type="GO" id="GO:0004818">
    <property type="term" value="F:glutamate-tRNA ligase activity"/>
    <property type="evidence" value="ECO:0007669"/>
    <property type="project" value="TreeGrafter"/>
</dbReference>
<evidence type="ECO:0000313" key="10">
    <source>
        <dbReference type="Proteomes" id="UP000006251"/>
    </source>
</evidence>
<dbReference type="RefSeq" id="WP_006013527.1">
    <property type="nucleotide sequence ID" value="NZ_AUAV01000005.1"/>
</dbReference>
<dbReference type="NCBIfam" id="TIGR03838">
    <property type="entry name" value="queuosine_YadB"/>
    <property type="match status" value="1"/>
</dbReference>
<dbReference type="InterPro" id="IPR000924">
    <property type="entry name" value="Glu/Gln-tRNA-synth"/>
</dbReference>
<evidence type="ECO:0000256" key="7">
    <source>
        <dbReference type="RuleBase" id="RU363037"/>
    </source>
</evidence>
<dbReference type="InterPro" id="IPR014729">
    <property type="entry name" value="Rossmann-like_a/b/a_fold"/>
</dbReference>
<keyword evidence="5 7" id="KW-0067">ATP-binding</keyword>